<dbReference type="KEGG" id="gtr:GLOTRDRAFT_34618"/>
<feature type="region of interest" description="Disordered" evidence="1">
    <location>
        <begin position="140"/>
        <end position="163"/>
    </location>
</feature>
<dbReference type="GeneID" id="19305569"/>
<keyword evidence="3" id="KW-1185">Reference proteome</keyword>
<proteinExistence type="predicted"/>
<gene>
    <name evidence="2" type="ORF">GLOTRDRAFT_34618</name>
</gene>
<dbReference type="STRING" id="670483.S7QI22"/>
<protein>
    <submittedName>
        <fullName evidence="2">Uncharacterized protein</fullName>
    </submittedName>
</protein>
<dbReference type="OMA" id="EDPFTHA"/>
<name>S7QI22_GLOTA</name>
<dbReference type="OrthoDB" id="16851at2759"/>
<dbReference type="RefSeq" id="XP_007861773.1">
    <property type="nucleotide sequence ID" value="XM_007863582.1"/>
</dbReference>
<dbReference type="AlphaFoldDB" id="S7QI22"/>
<organism evidence="2 3">
    <name type="scientific">Gloeophyllum trabeum (strain ATCC 11539 / FP-39264 / Madison 617)</name>
    <name type="common">Brown rot fungus</name>
    <dbReference type="NCBI Taxonomy" id="670483"/>
    <lineage>
        <taxon>Eukaryota</taxon>
        <taxon>Fungi</taxon>
        <taxon>Dikarya</taxon>
        <taxon>Basidiomycota</taxon>
        <taxon>Agaricomycotina</taxon>
        <taxon>Agaricomycetes</taxon>
        <taxon>Gloeophyllales</taxon>
        <taxon>Gloeophyllaceae</taxon>
        <taxon>Gloeophyllum</taxon>
    </lineage>
</organism>
<evidence type="ECO:0000313" key="2">
    <source>
        <dbReference type="EMBL" id="EPQ58842.1"/>
    </source>
</evidence>
<evidence type="ECO:0000256" key="1">
    <source>
        <dbReference type="SAM" id="MobiDB-lite"/>
    </source>
</evidence>
<dbReference type="eggNOG" id="ENOG502S7FA">
    <property type="taxonomic scope" value="Eukaryota"/>
</dbReference>
<dbReference type="HOGENOM" id="CLU_046231_0_0_1"/>
<dbReference type="EMBL" id="KB469297">
    <property type="protein sequence ID" value="EPQ58842.1"/>
    <property type="molecule type" value="Genomic_DNA"/>
</dbReference>
<reference evidence="2 3" key="1">
    <citation type="journal article" date="2012" name="Science">
        <title>The Paleozoic origin of enzymatic lignin decomposition reconstructed from 31 fungal genomes.</title>
        <authorList>
            <person name="Floudas D."/>
            <person name="Binder M."/>
            <person name="Riley R."/>
            <person name="Barry K."/>
            <person name="Blanchette R.A."/>
            <person name="Henrissat B."/>
            <person name="Martinez A.T."/>
            <person name="Otillar R."/>
            <person name="Spatafora J.W."/>
            <person name="Yadav J.S."/>
            <person name="Aerts A."/>
            <person name="Benoit I."/>
            <person name="Boyd A."/>
            <person name="Carlson A."/>
            <person name="Copeland A."/>
            <person name="Coutinho P.M."/>
            <person name="de Vries R.P."/>
            <person name="Ferreira P."/>
            <person name="Findley K."/>
            <person name="Foster B."/>
            <person name="Gaskell J."/>
            <person name="Glotzer D."/>
            <person name="Gorecki P."/>
            <person name="Heitman J."/>
            <person name="Hesse C."/>
            <person name="Hori C."/>
            <person name="Igarashi K."/>
            <person name="Jurgens J.A."/>
            <person name="Kallen N."/>
            <person name="Kersten P."/>
            <person name="Kohler A."/>
            <person name="Kuees U."/>
            <person name="Kumar T.K.A."/>
            <person name="Kuo A."/>
            <person name="LaButti K."/>
            <person name="Larrondo L.F."/>
            <person name="Lindquist E."/>
            <person name="Ling A."/>
            <person name="Lombard V."/>
            <person name="Lucas S."/>
            <person name="Lundell T."/>
            <person name="Martin R."/>
            <person name="McLaughlin D.J."/>
            <person name="Morgenstern I."/>
            <person name="Morin E."/>
            <person name="Murat C."/>
            <person name="Nagy L.G."/>
            <person name="Nolan M."/>
            <person name="Ohm R.A."/>
            <person name="Patyshakuliyeva A."/>
            <person name="Rokas A."/>
            <person name="Ruiz-Duenas F.J."/>
            <person name="Sabat G."/>
            <person name="Salamov A."/>
            <person name="Samejima M."/>
            <person name="Schmutz J."/>
            <person name="Slot J.C."/>
            <person name="St John F."/>
            <person name="Stenlid J."/>
            <person name="Sun H."/>
            <person name="Sun S."/>
            <person name="Syed K."/>
            <person name="Tsang A."/>
            <person name="Wiebenga A."/>
            <person name="Young D."/>
            <person name="Pisabarro A."/>
            <person name="Eastwood D.C."/>
            <person name="Martin F."/>
            <person name="Cullen D."/>
            <person name="Grigoriev I.V."/>
            <person name="Hibbett D.S."/>
        </authorList>
    </citation>
    <scope>NUCLEOTIDE SEQUENCE [LARGE SCALE GENOMIC DNA]</scope>
    <source>
        <strain evidence="2 3">ATCC 11539</strain>
    </source>
</reference>
<dbReference type="Proteomes" id="UP000030669">
    <property type="component" value="Unassembled WGS sequence"/>
</dbReference>
<sequence>MDDEWLVRYFHKAPRRSALPQTLTASLTAAGGYRGGTRKGLDLTFGMPSTVTSPYFASLGSSASSRAETSTVGGILLRTIRCVADGRVISGPSLLVDEILRTSDAPSIASLVKQKWNDDISAFPATSSYREVNLWLKRRSPSGPEPKPPIHTSPRIGLDLSNPETTDSFSHPRVIYVARPYRFFTNPHLLTANGRWQTLYGLYKELLLSPKHAEDERAMIQKLAKLTGLKLPTVERFLDDYKQGYESGKLKSFIGSMGKGASASSSNYLRMMGTLDKAQNV</sequence>
<accession>S7QI22</accession>
<evidence type="ECO:0000313" key="3">
    <source>
        <dbReference type="Proteomes" id="UP000030669"/>
    </source>
</evidence>